<keyword evidence="6" id="KW-0328">Glycosyltransferase</keyword>
<name>A0A6G1JL37_9PLEO</name>
<feature type="transmembrane region" description="Helical" evidence="15">
    <location>
        <begin position="507"/>
        <end position="526"/>
    </location>
</feature>
<dbReference type="PANTHER" id="PTHR12989:SF10">
    <property type="entry name" value="DOL-P-GLC:GLC(2)MAN(9)GLCNAC(2)-PP-DOL ALPHA-1,2-GLUCOSYLTRANSFERASE-RELATED"/>
    <property type="match status" value="1"/>
</dbReference>
<evidence type="ECO:0000256" key="7">
    <source>
        <dbReference type="ARBA" id="ARBA00022679"/>
    </source>
</evidence>
<feature type="transmembrane region" description="Helical" evidence="15">
    <location>
        <begin position="476"/>
        <end position="495"/>
    </location>
</feature>
<dbReference type="AlphaFoldDB" id="A0A6G1JL37"/>
<feature type="signal peptide" evidence="16">
    <location>
        <begin position="1"/>
        <end position="22"/>
    </location>
</feature>
<comment type="pathway">
    <text evidence="2">Protein modification; protein glycosylation.</text>
</comment>
<evidence type="ECO:0000313" key="17">
    <source>
        <dbReference type="EMBL" id="KAF2690863.1"/>
    </source>
</evidence>
<dbReference type="UniPathway" id="UPA00378"/>
<comment type="catalytic activity">
    <reaction evidence="14">
        <text>an alpha-D-Glc-(1-&gt;3)-alpha-D-Glc-(1-&gt;3)-alpha-D-Man-(1-&gt;2)-alpha-D-Man-(1-&gt;2)-alpha-D-Man-(1-&gt;3)-[alpha-D-Man-(1-&gt;2)-alpha-D-Man-(1-&gt;3)-[alpha-D-Man-(1-&gt;2)-alpha-D-Man-(1-&gt;6)]-alpha-D-Man-(1-&gt;6)]-beta-D-Man-(1-&gt;4)-beta-D-GlcNAc-(1-&gt;4)-alpha-D-GlcNAc-diphospho-di-trans,poly-cis-dolichol + a di-trans,poly-cis-dolichyl beta-D-glucosyl phosphate = a alpha-D-Glc-(1-&gt;2)-alpha-D-Glc-(1-&gt;3)-alpha-D-Glc-(1-&gt;3)-alpha-D-Man-(1-&gt;2)-alpha-D-Man-(1-&gt;2)-alpha-D-Man-(1-&gt;3)-[alpha-D-Man-(1-&gt;2)-alpha-D-Man-(1-&gt;3)-[alpha-D-Man-(1-&gt;2)-alpha-D-Man-(1-&gt;6)]-alpha-D-Man-(1-&gt;6)]-beta-D-Man-(1-&gt;4)-beta-D-GlcNAc-(1-&gt;4)-alpha-D-GlcNAc-diphospho-di-trans,poly-cis-dolichol + a di-trans,poly-cis-dolichyl phosphate + H(+)</text>
        <dbReference type="Rhea" id="RHEA:29543"/>
        <dbReference type="Rhea" id="RHEA-COMP:19498"/>
        <dbReference type="Rhea" id="RHEA-COMP:19502"/>
        <dbReference type="Rhea" id="RHEA-COMP:19512"/>
        <dbReference type="Rhea" id="RHEA-COMP:19522"/>
        <dbReference type="ChEBI" id="CHEBI:15378"/>
        <dbReference type="ChEBI" id="CHEBI:57525"/>
        <dbReference type="ChEBI" id="CHEBI:57683"/>
        <dbReference type="ChEBI" id="CHEBI:132522"/>
        <dbReference type="ChEBI" id="CHEBI:132523"/>
        <dbReference type="EC" id="2.4.1.256"/>
    </reaction>
    <physiologicalReaction direction="left-to-right" evidence="14">
        <dbReference type="Rhea" id="RHEA:29544"/>
    </physiologicalReaction>
</comment>
<evidence type="ECO:0000313" key="18">
    <source>
        <dbReference type="Proteomes" id="UP000799291"/>
    </source>
</evidence>
<evidence type="ECO:0000256" key="4">
    <source>
        <dbReference type="ARBA" id="ARBA00011967"/>
    </source>
</evidence>
<sequence>MSSLLQVWALPAALLAIANISATWYNLVQENVLEPYLDEFFHVPQAQRYCNKDYTYLVSLLFRPVAGCETSSLRALNVGAIALICLVTYHLFWHLRDTRSANVETKSEKEKQTQASSEDQASVFDAHSALNISLFPPLFFFSALYYTDVMSTLAVLLSYHAFLTRRNAQSHLIHSFKIVVVGVFALLFRQTNVFWVAVFPAGLAAVDVLTDKKENADQLGAGVQSVVQNAWDRGQIYDVSVGDAGPQDFVLFLLTVALAAAKKPLPIFRVIVPYLIILALFAGFVVWNDGVVLGDKSAHIATIHLPQMLYFWPYIIFFSVPLTLSSVLSPIVQQLSNGPRAFCSDHLTGEPDTGLPSILSTTLFLLCGLAAVHFNTIVHPYTLADNRHYVFYAFRILRRHPTIKYLAVPFYFICAWLAIRTLRSPSGNGAQAQGATKSKPTTKKSQPCNLSFIIVWVATTTLSVATAPLVEPRYFIVPWIMWRLHVPYVFGSSSRGPTKKASYDARLILETIWLLAIDVAIGYNFLYRGFSWPSEPGIVQRFLW</sequence>
<evidence type="ECO:0000256" key="10">
    <source>
        <dbReference type="ARBA" id="ARBA00022989"/>
    </source>
</evidence>
<dbReference type="PANTHER" id="PTHR12989">
    <property type="entry name" value="ALPHA-1,2-GLUCOSYLTRANSFERASE ALG10"/>
    <property type="match status" value="1"/>
</dbReference>
<evidence type="ECO:0000256" key="14">
    <source>
        <dbReference type="ARBA" id="ARBA00048064"/>
    </source>
</evidence>
<evidence type="ECO:0000256" key="16">
    <source>
        <dbReference type="SAM" id="SignalP"/>
    </source>
</evidence>
<dbReference type="GO" id="GO:0106073">
    <property type="term" value="F:dolichyl pyrophosphate Glc2Man9GlcNAc2 alpha-1,2-glucosyltransferase activity"/>
    <property type="evidence" value="ECO:0007669"/>
    <property type="project" value="UniProtKB-EC"/>
</dbReference>
<keyword evidence="8 15" id="KW-0812">Transmembrane</keyword>
<keyword evidence="18" id="KW-1185">Reference proteome</keyword>
<dbReference type="Pfam" id="PF04922">
    <property type="entry name" value="DIE2_ALG10"/>
    <property type="match status" value="1"/>
</dbReference>
<accession>A0A6G1JL37</accession>
<evidence type="ECO:0000256" key="6">
    <source>
        <dbReference type="ARBA" id="ARBA00022676"/>
    </source>
</evidence>
<dbReference type="EMBL" id="MU005570">
    <property type="protein sequence ID" value="KAF2690863.1"/>
    <property type="molecule type" value="Genomic_DNA"/>
</dbReference>
<evidence type="ECO:0000256" key="2">
    <source>
        <dbReference type="ARBA" id="ARBA00004922"/>
    </source>
</evidence>
<keyword evidence="10 15" id="KW-1133">Transmembrane helix</keyword>
<keyword evidence="16" id="KW-0732">Signal</keyword>
<dbReference type="GO" id="GO:0006488">
    <property type="term" value="P:dolichol-linked oligosaccharide biosynthetic process"/>
    <property type="evidence" value="ECO:0007669"/>
    <property type="project" value="InterPro"/>
</dbReference>
<protein>
    <recommendedName>
        <fullName evidence="5">Dol-P-Glc:Glc(2)Man(9)GlcNAc(2)-PP-Dol alpha-1,2-glucosyltransferase</fullName>
        <ecNumber evidence="4">2.4.1.256</ecNumber>
    </recommendedName>
    <alternativeName>
        <fullName evidence="12">Asparagine-linked glycosylation protein 10</fullName>
    </alternativeName>
</protein>
<feature type="transmembrane region" description="Helical" evidence="15">
    <location>
        <begin position="311"/>
        <end position="332"/>
    </location>
</feature>
<dbReference type="PIRSF" id="PIRSF028810">
    <property type="entry name" value="Alpha1_2_glucosyltferase_Alg10"/>
    <property type="match status" value="1"/>
</dbReference>
<dbReference type="Proteomes" id="UP000799291">
    <property type="component" value="Unassembled WGS sequence"/>
</dbReference>
<feature type="transmembrane region" description="Helical" evidence="15">
    <location>
        <begin position="138"/>
        <end position="159"/>
    </location>
</feature>
<evidence type="ECO:0000256" key="8">
    <source>
        <dbReference type="ARBA" id="ARBA00022692"/>
    </source>
</evidence>
<organism evidence="17 18">
    <name type="scientific">Lentithecium fluviatile CBS 122367</name>
    <dbReference type="NCBI Taxonomy" id="1168545"/>
    <lineage>
        <taxon>Eukaryota</taxon>
        <taxon>Fungi</taxon>
        <taxon>Dikarya</taxon>
        <taxon>Ascomycota</taxon>
        <taxon>Pezizomycotina</taxon>
        <taxon>Dothideomycetes</taxon>
        <taxon>Pleosporomycetidae</taxon>
        <taxon>Pleosporales</taxon>
        <taxon>Massarineae</taxon>
        <taxon>Lentitheciaceae</taxon>
        <taxon>Lentithecium</taxon>
    </lineage>
</organism>
<comment type="subcellular location">
    <subcellularLocation>
        <location evidence="1">Endoplasmic reticulum membrane</location>
        <topology evidence="1">Multi-pass membrane protein</topology>
    </subcellularLocation>
</comment>
<feature type="transmembrane region" description="Helical" evidence="15">
    <location>
        <begin position="267"/>
        <end position="287"/>
    </location>
</feature>
<dbReference type="EC" id="2.4.1.256" evidence="4"/>
<proteinExistence type="inferred from homology"/>
<evidence type="ECO:0000256" key="15">
    <source>
        <dbReference type="SAM" id="Phobius"/>
    </source>
</evidence>
<comment type="function">
    <text evidence="13">Dol-P-Glc:Glc(2)Man(9)GlcNAc(2)-PP-Dol alpha-1,2-glucosyltransferase that operates in the biosynthetic pathway of dolichol-linked oligosaccharides, the glycan precursors employed in protein asparagine (N)-glycosylation. The assembly of dolichol-linked oligosaccharides begins on the cytosolic side of the endoplasmic reticulum membrane and finishes in its lumen. The sequential addition of sugars to dolichol pyrophosphate produces dolichol-linked oligosaccharides containing fourteen sugars, including two GlcNAcs, nine mannoses and three glucoses. Once assembled, the oligosaccharide is transferred from the lipid to nascent proteins by oligosaccharyltransferases. In the lumen of the endoplasmic reticulum, adds the third and last glucose residue from dolichyl phosphate glucose (Dol-P-Glc) onto the lipid-linked oligosaccharide intermediate Glc(2)Man(9)GlcNAc(2)-PP-Dol to produce Glc(3)Man(9)GlcNAc(2)-PP-Dol.</text>
</comment>
<evidence type="ECO:0000256" key="12">
    <source>
        <dbReference type="ARBA" id="ARBA00032069"/>
    </source>
</evidence>
<evidence type="ECO:0000256" key="1">
    <source>
        <dbReference type="ARBA" id="ARBA00004477"/>
    </source>
</evidence>
<feature type="transmembrane region" description="Helical" evidence="15">
    <location>
        <begin position="448"/>
        <end position="470"/>
    </location>
</feature>
<reference evidence="17" key="1">
    <citation type="journal article" date="2020" name="Stud. Mycol.">
        <title>101 Dothideomycetes genomes: a test case for predicting lifestyles and emergence of pathogens.</title>
        <authorList>
            <person name="Haridas S."/>
            <person name="Albert R."/>
            <person name="Binder M."/>
            <person name="Bloem J."/>
            <person name="Labutti K."/>
            <person name="Salamov A."/>
            <person name="Andreopoulos B."/>
            <person name="Baker S."/>
            <person name="Barry K."/>
            <person name="Bills G."/>
            <person name="Bluhm B."/>
            <person name="Cannon C."/>
            <person name="Castanera R."/>
            <person name="Culley D."/>
            <person name="Daum C."/>
            <person name="Ezra D."/>
            <person name="Gonzalez J."/>
            <person name="Henrissat B."/>
            <person name="Kuo A."/>
            <person name="Liang C."/>
            <person name="Lipzen A."/>
            <person name="Lutzoni F."/>
            <person name="Magnuson J."/>
            <person name="Mondo S."/>
            <person name="Nolan M."/>
            <person name="Ohm R."/>
            <person name="Pangilinan J."/>
            <person name="Park H.-J."/>
            <person name="Ramirez L."/>
            <person name="Alfaro M."/>
            <person name="Sun H."/>
            <person name="Tritt A."/>
            <person name="Yoshinaga Y."/>
            <person name="Zwiers L.-H."/>
            <person name="Turgeon B."/>
            <person name="Goodwin S."/>
            <person name="Spatafora J."/>
            <person name="Crous P."/>
            <person name="Grigoriev I."/>
        </authorList>
    </citation>
    <scope>NUCLEOTIDE SEQUENCE</scope>
    <source>
        <strain evidence="17">CBS 122367</strain>
    </source>
</reference>
<evidence type="ECO:0000256" key="13">
    <source>
        <dbReference type="ARBA" id="ARBA00044727"/>
    </source>
</evidence>
<evidence type="ECO:0000256" key="3">
    <source>
        <dbReference type="ARBA" id="ARBA00010600"/>
    </source>
</evidence>
<gene>
    <name evidence="17" type="ORF">K458DRAFT_438632</name>
</gene>
<feature type="chain" id="PRO_5026283610" description="Dol-P-Glc:Glc(2)Man(9)GlcNAc(2)-PP-Dol alpha-1,2-glucosyltransferase" evidence="16">
    <location>
        <begin position="23"/>
        <end position="544"/>
    </location>
</feature>
<dbReference type="GO" id="GO:0005789">
    <property type="term" value="C:endoplasmic reticulum membrane"/>
    <property type="evidence" value="ECO:0007669"/>
    <property type="project" value="UniProtKB-SubCell"/>
</dbReference>
<evidence type="ECO:0000256" key="9">
    <source>
        <dbReference type="ARBA" id="ARBA00022824"/>
    </source>
</evidence>
<keyword evidence="11 15" id="KW-0472">Membrane</keyword>
<feature type="transmembrane region" description="Helical" evidence="15">
    <location>
        <begin position="171"/>
        <end position="188"/>
    </location>
</feature>
<keyword evidence="7 17" id="KW-0808">Transferase</keyword>
<comment type="similarity">
    <text evidence="3">Belongs to the ALG10 glucosyltransferase family.</text>
</comment>
<dbReference type="OrthoDB" id="4769at2759"/>
<evidence type="ECO:0000256" key="11">
    <source>
        <dbReference type="ARBA" id="ARBA00023136"/>
    </source>
</evidence>
<keyword evidence="9" id="KW-0256">Endoplasmic reticulum</keyword>
<dbReference type="InterPro" id="IPR016900">
    <property type="entry name" value="Alg10"/>
</dbReference>
<evidence type="ECO:0000256" key="5">
    <source>
        <dbReference type="ARBA" id="ARBA00018512"/>
    </source>
</evidence>
<feature type="transmembrane region" description="Helical" evidence="15">
    <location>
        <begin position="363"/>
        <end position="382"/>
    </location>
</feature>